<proteinExistence type="inferred from homology"/>
<dbReference type="RefSeq" id="WP_058593340.1">
    <property type="nucleotide sequence ID" value="NZ_LDRK01000018.1"/>
</dbReference>
<dbReference type="InterPro" id="IPR041711">
    <property type="entry name" value="Met-tRNA-FMT_N"/>
</dbReference>
<dbReference type="InterPro" id="IPR044135">
    <property type="entry name" value="Met-tRNA-FMT_C"/>
</dbReference>
<evidence type="ECO:0000313" key="9">
    <source>
        <dbReference type="Proteomes" id="UP000070810"/>
    </source>
</evidence>
<dbReference type="PANTHER" id="PTHR11138:SF5">
    <property type="entry name" value="METHIONYL-TRNA FORMYLTRANSFERASE, MITOCHONDRIAL"/>
    <property type="match status" value="1"/>
</dbReference>
<feature type="domain" description="Formyl transferase C-terminal" evidence="7">
    <location>
        <begin position="201"/>
        <end position="309"/>
    </location>
</feature>
<organism evidence="8 9">
    <name type="scientific">Leucobacter chromiiresistens</name>
    <dbReference type="NCBI Taxonomy" id="1079994"/>
    <lineage>
        <taxon>Bacteria</taxon>
        <taxon>Bacillati</taxon>
        <taxon>Actinomycetota</taxon>
        <taxon>Actinomycetes</taxon>
        <taxon>Micrococcales</taxon>
        <taxon>Microbacteriaceae</taxon>
        <taxon>Leucobacter</taxon>
    </lineage>
</organism>
<comment type="similarity">
    <text evidence="1 5">Belongs to the Fmt family.</text>
</comment>
<dbReference type="InterPro" id="IPR002376">
    <property type="entry name" value="Formyl_transf_N"/>
</dbReference>
<dbReference type="InterPro" id="IPR005793">
    <property type="entry name" value="Formyl_trans_C"/>
</dbReference>
<dbReference type="HAMAP" id="MF_00182">
    <property type="entry name" value="Formyl_trans"/>
    <property type="match status" value="1"/>
</dbReference>
<dbReference type="AlphaFoldDB" id="A0A147EQC7"/>
<comment type="caution">
    <text evidence="8">The sequence shown here is derived from an EMBL/GenBank/DDBJ whole genome shotgun (WGS) entry which is preliminary data.</text>
</comment>
<feature type="binding site" evidence="5">
    <location>
        <begin position="108"/>
        <end position="111"/>
    </location>
    <ligand>
        <name>(6S)-5,6,7,8-tetrahydrofolate</name>
        <dbReference type="ChEBI" id="CHEBI:57453"/>
    </ligand>
</feature>
<evidence type="ECO:0000256" key="4">
    <source>
        <dbReference type="ARBA" id="ARBA00022917"/>
    </source>
</evidence>
<dbReference type="CDD" id="cd08646">
    <property type="entry name" value="FMT_core_Met-tRNA-FMT_N"/>
    <property type="match status" value="1"/>
</dbReference>
<sequence>MRIVFAGTPEFAVPSLAALRDAGHEIAGVITREDAPLGRKRVLTPSPVAVAAEALSIPVLRANRLDETATAWVRELHADLGVIVAYGGLVREPLLSLPKLGWINLHFSELPRWRGAAPVQRALEAGEQRLGVTVFRLVPALDAGDVLARDAREFAEGTPAGDALTELASFGTAALTSAVAALDRDPGAGEAQAGEATYARKLSRDDGRLRLGGGSRSVLAQWAGMTPEPGAYALHEHAPLKVLELRAVPEDSGEARTGASAAGAAEGVGAVSLQDGRAMLALHDGALELVRVQPAGKAAMDGVAWLRGRGGSAVLA</sequence>
<dbReference type="CDD" id="cd08704">
    <property type="entry name" value="Met_tRNA_FMT_C"/>
    <property type="match status" value="1"/>
</dbReference>
<reference evidence="8 9" key="1">
    <citation type="journal article" date="2016" name="Front. Microbiol.">
        <title>Genomic Resource of Rice Seed Associated Bacteria.</title>
        <authorList>
            <person name="Midha S."/>
            <person name="Bansal K."/>
            <person name="Sharma S."/>
            <person name="Kumar N."/>
            <person name="Patil P.P."/>
            <person name="Chaudhry V."/>
            <person name="Patil P.B."/>
        </authorList>
    </citation>
    <scope>NUCLEOTIDE SEQUENCE [LARGE SCALE GENOMIC DNA]</scope>
    <source>
        <strain evidence="8 9">NS354</strain>
    </source>
</reference>
<protein>
    <recommendedName>
        <fullName evidence="2 5">Methionyl-tRNA formyltransferase</fullName>
        <ecNumber evidence="2 5">2.1.2.9</ecNumber>
    </recommendedName>
</protein>
<evidence type="ECO:0000256" key="3">
    <source>
        <dbReference type="ARBA" id="ARBA00022679"/>
    </source>
</evidence>
<keyword evidence="9" id="KW-1185">Reference proteome</keyword>
<dbReference type="InterPro" id="IPR005794">
    <property type="entry name" value="Fmt"/>
</dbReference>
<evidence type="ECO:0000256" key="5">
    <source>
        <dbReference type="HAMAP-Rule" id="MF_00182"/>
    </source>
</evidence>
<dbReference type="OrthoDB" id="9802815at2"/>
<comment type="function">
    <text evidence="5">Attaches a formyl group to the free amino group of methionyl-tRNA(fMet). The formyl group appears to play a dual role in the initiator identity of N-formylmethionyl-tRNA by promoting its recognition by IF2 and preventing the misappropriation of this tRNA by the elongation apparatus.</text>
</comment>
<dbReference type="EMBL" id="LDRK01000018">
    <property type="protein sequence ID" value="KTR86605.1"/>
    <property type="molecule type" value="Genomic_DNA"/>
</dbReference>
<dbReference type="GO" id="GO:0004479">
    <property type="term" value="F:methionyl-tRNA formyltransferase activity"/>
    <property type="evidence" value="ECO:0007669"/>
    <property type="project" value="UniProtKB-UniRule"/>
</dbReference>
<comment type="catalytic activity">
    <reaction evidence="5">
        <text>L-methionyl-tRNA(fMet) + (6R)-10-formyltetrahydrofolate = N-formyl-L-methionyl-tRNA(fMet) + (6S)-5,6,7,8-tetrahydrofolate + H(+)</text>
        <dbReference type="Rhea" id="RHEA:24380"/>
        <dbReference type="Rhea" id="RHEA-COMP:9952"/>
        <dbReference type="Rhea" id="RHEA-COMP:9953"/>
        <dbReference type="ChEBI" id="CHEBI:15378"/>
        <dbReference type="ChEBI" id="CHEBI:57453"/>
        <dbReference type="ChEBI" id="CHEBI:78530"/>
        <dbReference type="ChEBI" id="CHEBI:78844"/>
        <dbReference type="ChEBI" id="CHEBI:195366"/>
        <dbReference type="EC" id="2.1.2.9"/>
    </reaction>
</comment>
<gene>
    <name evidence="5" type="primary">fmt</name>
    <name evidence="8" type="ORF">NS354_04220</name>
</gene>
<dbReference type="PATRIC" id="fig|1079994.3.peg.880"/>
<dbReference type="GO" id="GO:0005829">
    <property type="term" value="C:cytosol"/>
    <property type="evidence" value="ECO:0007669"/>
    <property type="project" value="TreeGrafter"/>
</dbReference>
<evidence type="ECO:0000259" key="6">
    <source>
        <dbReference type="Pfam" id="PF00551"/>
    </source>
</evidence>
<dbReference type="InterPro" id="IPR036477">
    <property type="entry name" value="Formyl_transf_N_sf"/>
</dbReference>
<dbReference type="Pfam" id="PF00551">
    <property type="entry name" value="Formyl_trans_N"/>
    <property type="match status" value="1"/>
</dbReference>
<dbReference type="InterPro" id="IPR011034">
    <property type="entry name" value="Formyl_transferase-like_C_sf"/>
</dbReference>
<dbReference type="SUPFAM" id="SSF50486">
    <property type="entry name" value="FMT C-terminal domain-like"/>
    <property type="match status" value="1"/>
</dbReference>
<dbReference type="Pfam" id="PF02911">
    <property type="entry name" value="Formyl_trans_C"/>
    <property type="match status" value="1"/>
</dbReference>
<dbReference type="Gene3D" id="3.40.50.12230">
    <property type="match status" value="1"/>
</dbReference>
<keyword evidence="4 5" id="KW-0648">Protein biosynthesis</keyword>
<accession>A0A147EQC7</accession>
<dbReference type="EC" id="2.1.2.9" evidence="2 5"/>
<name>A0A147EQC7_9MICO</name>
<keyword evidence="3 5" id="KW-0808">Transferase</keyword>
<evidence type="ECO:0000256" key="1">
    <source>
        <dbReference type="ARBA" id="ARBA00010699"/>
    </source>
</evidence>
<evidence type="ECO:0000259" key="7">
    <source>
        <dbReference type="Pfam" id="PF02911"/>
    </source>
</evidence>
<feature type="domain" description="Formyl transferase N-terminal" evidence="6">
    <location>
        <begin position="1"/>
        <end position="169"/>
    </location>
</feature>
<dbReference type="Proteomes" id="UP000070810">
    <property type="component" value="Unassembled WGS sequence"/>
</dbReference>
<dbReference type="PANTHER" id="PTHR11138">
    <property type="entry name" value="METHIONYL-TRNA FORMYLTRANSFERASE"/>
    <property type="match status" value="1"/>
</dbReference>
<dbReference type="SUPFAM" id="SSF53328">
    <property type="entry name" value="Formyltransferase"/>
    <property type="match status" value="1"/>
</dbReference>
<evidence type="ECO:0000256" key="2">
    <source>
        <dbReference type="ARBA" id="ARBA00012261"/>
    </source>
</evidence>
<evidence type="ECO:0000313" key="8">
    <source>
        <dbReference type="EMBL" id="KTR86605.1"/>
    </source>
</evidence>